<dbReference type="Gene3D" id="3.40.190.10">
    <property type="entry name" value="Periplasmic binding protein-like II"/>
    <property type="match status" value="2"/>
</dbReference>
<dbReference type="SMART" id="SM00062">
    <property type="entry name" value="PBPb"/>
    <property type="match status" value="1"/>
</dbReference>
<evidence type="ECO:0000256" key="1">
    <source>
        <dbReference type="ARBA" id="ARBA00010333"/>
    </source>
</evidence>
<feature type="chain" id="PRO_5047279839" evidence="4">
    <location>
        <begin position="26"/>
        <end position="306"/>
    </location>
</feature>
<dbReference type="RefSeq" id="WP_344427279.1">
    <property type="nucleotide sequence ID" value="NZ_BAAANN010000030.1"/>
</dbReference>
<keyword evidence="7" id="KW-1185">Reference proteome</keyword>
<keyword evidence="3 4" id="KW-0732">Signal</keyword>
<sequence>MPRTLVARAAIGAIVLLGASLSACGSSGQSTPAPGGSTQNLLDRAPVASDAELAQSPTATAIKTRGLLAVGGSLDAPLLSQQNPVTGGVEGFDATLGKLLAKYITGQPSAKITESSSVTREPLLANGTVDVVLQTYTISPERAKKVSFAGPYLVSGQAIATLKETTGISEPADLAGKKVVAGANTPAIAAVKEKAPTADVVTFDTDPECVLGLEQGRGVAYVQDLTLLAAQSQLNKKIKIVGQPFTSDPYGIGLKLGDDTFKKFVNDWLKKIQDAGLWQEAWKASLGTVVEGAAPAPPAIGSVPGS</sequence>
<evidence type="ECO:0000256" key="4">
    <source>
        <dbReference type="SAM" id="SignalP"/>
    </source>
</evidence>
<name>A0ABN2S1X2_9PSEU</name>
<comment type="caution">
    <text evidence="6">The sequence shown here is derived from an EMBL/GenBank/DDBJ whole genome shotgun (WGS) entry which is preliminary data.</text>
</comment>
<evidence type="ECO:0000313" key="6">
    <source>
        <dbReference type="EMBL" id="GAA1978647.1"/>
    </source>
</evidence>
<keyword evidence="2" id="KW-0813">Transport</keyword>
<gene>
    <name evidence="6" type="ORF">GCM10009754_63470</name>
</gene>
<dbReference type="InterPro" id="IPR001638">
    <property type="entry name" value="Solute-binding_3/MltF_N"/>
</dbReference>
<evidence type="ECO:0000313" key="7">
    <source>
        <dbReference type="Proteomes" id="UP001501116"/>
    </source>
</evidence>
<dbReference type="Pfam" id="PF00497">
    <property type="entry name" value="SBP_bac_3"/>
    <property type="match status" value="1"/>
</dbReference>
<organism evidence="6 7">
    <name type="scientific">Amycolatopsis minnesotensis</name>
    <dbReference type="NCBI Taxonomy" id="337894"/>
    <lineage>
        <taxon>Bacteria</taxon>
        <taxon>Bacillati</taxon>
        <taxon>Actinomycetota</taxon>
        <taxon>Actinomycetes</taxon>
        <taxon>Pseudonocardiales</taxon>
        <taxon>Pseudonocardiaceae</taxon>
        <taxon>Amycolatopsis</taxon>
    </lineage>
</organism>
<dbReference type="CDD" id="cd13690">
    <property type="entry name" value="PBP2_GluB"/>
    <property type="match status" value="1"/>
</dbReference>
<protein>
    <submittedName>
        <fullName evidence="6">Glutamate ABC transporter substrate-binding protein</fullName>
    </submittedName>
</protein>
<reference evidence="6 7" key="1">
    <citation type="journal article" date="2019" name="Int. J. Syst. Evol. Microbiol.">
        <title>The Global Catalogue of Microorganisms (GCM) 10K type strain sequencing project: providing services to taxonomists for standard genome sequencing and annotation.</title>
        <authorList>
            <consortium name="The Broad Institute Genomics Platform"/>
            <consortium name="The Broad Institute Genome Sequencing Center for Infectious Disease"/>
            <person name="Wu L."/>
            <person name="Ma J."/>
        </authorList>
    </citation>
    <scope>NUCLEOTIDE SEQUENCE [LARGE SCALE GENOMIC DNA]</scope>
    <source>
        <strain evidence="6 7">JCM 14545</strain>
    </source>
</reference>
<feature type="domain" description="Solute-binding protein family 3/N-terminal" evidence="5">
    <location>
        <begin position="67"/>
        <end position="289"/>
    </location>
</feature>
<dbReference type="PANTHER" id="PTHR30085:SF6">
    <property type="entry name" value="ABC TRANSPORTER GLUTAMINE-BINDING PROTEIN GLNH"/>
    <property type="match status" value="1"/>
</dbReference>
<dbReference type="InterPro" id="IPR051455">
    <property type="entry name" value="Bact_solute-bind_prot3"/>
</dbReference>
<dbReference type="EMBL" id="BAAANN010000030">
    <property type="protein sequence ID" value="GAA1978647.1"/>
    <property type="molecule type" value="Genomic_DNA"/>
</dbReference>
<dbReference type="PANTHER" id="PTHR30085">
    <property type="entry name" value="AMINO ACID ABC TRANSPORTER PERMEASE"/>
    <property type="match status" value="1"/>
</dbReference>
<dbReference type="SUPFAM" id="SSF53850">
    <property type="entry name" value="Periplasmic binding protein-like II"/>
    <property type="match status" value="1"/>
</dbReference>
<evidence type="ECO:0000259" key="5">
    <source>
        <dbReference type="SMART" id="SM00062"/>
    </source>
</evidence>
<dbReference type="PROSITE" id="PS51257">
    <property type="entry name" value="PROKAR_LIPOPROTEIN"/>
    <property type="match status" value="1"/>
</dbReference>
<dbReference type="Proteomes" id="UP001501116">
    <property type="component" value="Unassembled WGS sequence"/>
</dbReference>
<comment type="similarity">
    <text evidence="1">Belongs to the bacterial solute-binding protein 3 family.</text>
</comment>
<proteinExistence type="inferred from homology"/>
<feature type="signal peptide" evidence="4">
    <location>
        <begin position="1"/>
        <end position="25"/>
    </location>
</feature>
<evidence type="ECO:0000256" key="3">
    <source>
        <dbReference type="ARBA" id="ARBA00022729"/>
    </source>
</evidence>
<evidence type="ECO:0000256" key="2">
    <source>
        <dbReference type="ARBA" id="ARBA00022448"/>
    </source>
</evidence>
<accession>A0ABN2S1X2</accession>